<feature type="transmembrane region" description="Helical" evidence="1">
    <location>
        <begin position="20"/>
        <end position="39"/>
    </location>
</feature>
<evidence type="ECO:0000256" key="1">
    <source>
        <dbReference type="SAM" id="Phobius"/>
    </source>
</evidence>
<evidence type="ECO:0000313" key="2">
    <source>
        <dbReference type="EMBL" id="MCD1656027.1"/>
    </source>
</evidence>
<keyword evidence="1" id="KW-0812">Transmembrane</keyword>
<proteinExistence type="predicted"/>
<evidence type="ECO:0000313" key="3">
    <source>
        <dbReference type="Proteomes" id="UP001198163"/>
    </source>
</evidence>
<feature type="transmembrane region" description="Helical" evidence="1">
    <location>
        <begin position="46"/>
        <end position="66"/>
    </location>
</feature>
<dbReference type="EMBL" id="JAINWA010000003">
    <property type="protein sequence ID" value="MCD1656027.1"/>
    <property type="molecule type" value="Genomic_DNA"/>
</dbReference>
<feature type="transmembrane region" description="Helical" evidence="1">
    <location>
        <begin position="189"/>
        <end position="212"/>
    </location>
</feature>
<organism evidence="2 3">
    <name type="scientific">Teretinema zuelzerae</name>
    <dbReference type="NCBI Taxonomy" id="156"/>
    <lineage>
        <taxon>Bacteria</taxon>
        <taxon>Pseudomonadati</taxon>
        <taxon>Spirochaetota</taxon>
        <taxon>Spirochaetia</taxon>
        <taxon>Spirochaetales</taxon>
        <taxon>Treponemataceae</taxon>
        <taxon>Teretinema</taxon>
    </lineage>
</organism>
<gene>
    <name evidence="2" type="ORF">K7J14_15110</name>
</gene>
<accession>A0AAE3EJU0</accession>
<protein>
    <submittedName>
        <fullName evidence="2">Uncharacterized protein</fullName>
    </submittedName>
</protein>
<sequence length="216" mass="25326">MHTYQNPYQSALSEFNEKYLILSFATLLSTLGIAILLKMKNYNDAFNVYLLVSTITIILCIPYWYLICLKKIRTFTINISDSISICDKYIPVSEIKEVYTTVNKDLVIISNNENYRIYKTISNYDDLLFRLKQIICITEKSEAKNKTIYAINLFLFVIYLLINIPSIVIPVGIYLIFSYIQGICKTKKNIFVVLFANLFMILFVSYKLYLYIKFLF</sequence>
<dbReference type="RefSeq" id="WP_230758323.1">
    <property type="nucleotide sequence ID" value="NZ_JAINWA010000003.1"/>
</dbReference>
<comment type="caution">
    <text evidence="2">The sequence shown here is derived from an EMBL/GenBank/DDBJ whole genome shotgun (WGS) entry which is preliminary data.</text>
</comment>
<dbReference type="Proteomes" id="UP001198163">
    <property type="component" value="Unassembled WGS sequence"/>
</dbReference>
<keyword evidence="3" id="KW-1185">Reference proteome</keyword>
<name>A0AAE3EJU0_9SPIR</name>
<keyword evidence="1" id="KW-0472">Membrane</keyword>
<dbReference type="AlphaFoldDB" id="A0AAE3EJU0"/>
<keyword evidence="1" id="KW-1133">Transmembrane helix</keyword>
<reference evidence="2" key="1">
    <citation type="submission" date="2021-08" db="EMBL/GenBank/DDBJ databases">
        <title>Comparative analyses of Brucepasteria parasyntrophica and Teretinema zuelzerae.</title>
        <authorList>
            <person name="Song Y."/>
            <person name="Brune A."/>
        </authorList>
    </citation>
    <scope>NUCLEOTIDE SEQUENCE</scope>
    <source>
        <strain evidence="2">DSM 1903</strain>
    </source>
</reference>
<feature type="transmembrane region" description="Helical" evidence="1">
    <location>
        <begin position="148"/>
        <end position="177"/>
    </location>
</feature>